<evidence type="ECO:0000313" key="2">
    <source>
        <dbReference type="EMBL" id="KAL3860138.1"/>
    </source>
</evidence>
<dbReference type="Gene3D" id="1.10.1410.40">
    <property type="match status" value="1"/>
</dbReference>
<dbReference type="EMBL" id="JBJQND010000012">
    <property type="protein sequence ID" value="KAL3860138.1"/>
    <property type="molecule type" value="Genomic_DNA"/>
</dbReference>
<dbReference type="AlphaFoldDB" id="A0ABD3VHC3"/>
<accession>A0ABD3VHC3</accession>
<sequence>MLDAYGRSVLYNKHKGVKLDSAYTLHGPANTKYYSSGFSTDTVIAHRALSWPYMALEWIKRKRNHNWPSQETIAVIQQSGTLLVPVGQPISPEGHLEWRISLSYGEKILVWQFSSTQYKCYVLLKMINKYFIQPKVGDNMLTSYHCKTCMFYLIESTPATLWQPQNLLTCIELCLKKLRTWVEEGNCPNYFIPEENMFMGKVYGHIQSNLANVLHDLIRQNGKYLTGIPIFKIGQNLIRACQSPVTEIDNEQNHFDSTLVSVSFMLLSIKAVWFKLLETGILINPLILEMMSSFNVARQEICTILRSFCCSSLGSYLASKCCQEDGIDQEGLDMAHEFLLLGSHSDVASGKLKLAAFYLMQNNVVTAESILEHIEKNYTFLVVSVDSETTNDIVHLRIEDENLSTSELVRNYYAFPVPYLPSEICCTPRALIPETFRTTGSNQSSQDPYFDFRQSWAVVDPKLYLHFLEYQCYHQQYKFRQKMAALENMIWVIRYEDLEYKDTALNLLAYCLKQEGFLVAAYKVLFMSVKLRNHNNGAKWQIGCFINTAFRCLGGRH</sequence>
<dbReference type="Pfam" id="PF20266">
    <property type="entry name" value="Mab-21_C"/>
    <property type="match status" value="1"/>
</dbReference>
<name>A0ABD3VHC3_SINWO</name>
<evidence type="ECO:0000259" key="1">
    <source>
        <dbReference type="Pfam" id="PF20266"/>
    </source>
</evidence>
<gene>
    <name evidence="2" type="ORF">ACJMK2_010303</name>
</gene>
<protein>
    <recommendedName>
        <fullName evidence="1">Mab-21-like HhH/H2TH-like domain-containing protein</fullName>
    </recommendedName>
</protein>
<proteinExistence type="predicted"/>
<dbReference type="PANTHER" id="PTHR10656:SF69">
    <property type="entry name" value="MAB-21-LIKE HHH_H2TH-LIKE DOMAIN-CONTAINING PROTEIN"/>
    <property type="match status" value="1"/>
</dbReference>
<evidence type="ECO:0000313" key="3">
    <source>
        <dbReference type="Proteomes" id="UP001634394"/>
    </source>
</evidence>
<feature type="domain" description="Mab-21-like HhH/H2TH-like" evidence="1">
    <location>
        <begin position="119"/>
        <end position="202"/>
    </location>
</feature>
<comment type="caution">
    <text evidence="2">The sequence shown here is derived from an EMBL/GenBank/DDBJ whole genome shotgun (WGS) entry which is preliminary data.</text>
</comment>
<organism evidence="2 3">
    <name type="scientific">Sinanodonta woodiana</name>
    <name type="common">Chinese pond mussel</name>
    <name type="synonym">Anodonta woodiana</name>
    <dbReference type="NCBI Taxonomy" id="1069815"/>
    <lineage>
        <taxon>Eukaryota</taxon>
        <taxon>Metazoa</taxon>
        <taxon>Spiralia</taxon>
        <taxon>Lophotrochozoa</taxon>
        <taxon>Mollusca</taxon>
        <taxon>Bivalvia</taxon>
        <taxon>Autobranchia</taxon>
        <taxon>Heteroconchia</taxon>
        <taxon>Palaeoheterodonta</taxon>
        <taxon>Unionida</taxon>
        <taxon>Unionoidea</taxon>
        <taxon>Unionidae</taxon>
        <taxon>Unioninae</taxon>
        <taxon>Sinanodonta</taxon>
    </lineage>
</organism>
<dbReference type="PANTHER" id="PTHR10656">
    <property type="entry name" value="CELL FATE DETERMINING PROTEIN MAB21-RELATED"/>
    <property type="match status" value="1"/>
</dbReference>
<reference evidence="2 3" key="1">
    <citation type="submission" date="2024-11" db="EMBL/GenBank/DDBJ databases">
        <title>Chromosome-level genome assembly of the freshwater bivalve Anodonta woodiana.</title>
        <authorList>
            <person name="Chen X."/>
        </authorList>
    </citation>
    <scope>NUCLEOTIDE SEQUENCE [LARGE SCALE GENOMIC DNA]</scope>
    <source>
        <strain evidence="2">MN2024</strain>
        <tissue evidence="2">Gills</tissue>
    </source>
</reference>
<dbReference type="SMART" id="SM01265">
    <property type="entry name" value="Mab-21"/>
    <property type="match status" value="1"/>
</dbReference>
<dbReference type="InterPro" id="IPR024810">
    <property type="entry name" value="MAB21L/cGLR"/>
</dbReference>
<dbReference type="Proteomes" id="UP001634394">
    <property type="component" value="Unassembled WGS sequence"/>
</dbReference>
<keyword evidence="3" id="KW-1185">Reference proteome</keyword>
<dbReference type="InterPro" id="IPR046906">
    <property type="entry name" value="Mab-21_HhH/H2TH-like"/>
</dbReference>